<comment type="caution">
    <text evidence="2">The sequence shown here is derived from an EMBL/GenBank/DDBJ whole genome shotgun (WGS) entry which is preliminary data.</text>
</comment>
<dbReference type="PANTHER" id="PTHR46082:SF11">
    <property type="entry name" value="AAA+ ATPASE DOMAIN-CONTAINING PROTEIN-RELATED"/>
    <property type="match status" value="1"/>
</dbReference>
<dbReference type="InterPro" id="IPR035994">
    <property type="entry name" value="Nucleoside_phosphorylase_sf"/>
</dbReference>
<sequence>MAAAEAMLDEKFQVHRQGPLDENIYVAGRIAHLNTVIGCLPYGFAGTTSATRVAEHMRQTFTALKYTLLVGVGGGMPSKETDVRLGDVVVSVPSPSSPAVVQYDYGKDVQNDRFVTTGHLNQPPSSLLIAISRLKSQEAARASTSTFSVARNIARLQAEYSDSELDWSYPGKNNDLLSKFDYDHEEECLSCARCDSDYLEERPQRGSTQPKIHYGTIASANRVMRNGAARERLRSDKNALCVEMEAAGLMNNFQCLVIRGICDYADSHKNKDWQPYAAATAAAYAKELSSFLPNHI</sequence>
<feature type="domain" description="Nucleoside phosphorylase" evidence="1">
    <location>
        <begin position="206"/>
        <end position="285"/>
    </location>
</feature>
<reference evidence="2" key="1">
    <citation type="submission" date="2022-09" db="EMBL/GenBank/DDBJ databases">
        <title>Fusarium specimens isolated from Avocado Roots.</title>
        <authorList>
            <person name="Stajich J."/>
            <person name="Roper C."/>
            <person name="Heimlech-Rivalta G."/>
        </authorList>
    </citation>
    <scope>NUCLEOTIDE SEQUENCE</scope>
    <source>
        <strain evidence="2">CF00095</strain>
    </source>
</reference>
<accession>A0ABQ8QYH7</accession>
<gene>
    <name evidence="2" type="ORF">NW768_011114</name>
</gene>
<keyword evidence="3" id="KW-1185">Reference proteome</keyword>
<evidence type="ECO:0000313" key="2">
    <source>
        <dbReference type="EMBL" id="KAJ4116142.1"/>
    </source>
</evidence>
<evidence type="ECO:0000259" key="1">
    <source>
        <dbReference type="Pfam" id="PF01048"/>
    </source>
</evidence>
<name>A0ABQ8QYH7_FUSEQ</name>
<organism evidence="2 3">
    <name type="scientific">Fusarium equiseti</name>
    <name type="common">Fusarium scirpi</name>
    <dbReference type="NCBI Taxonomy" id="61235"/>
    <lineage>
        <taxon>Eukaryota</taxon>
        <taxon>Fungi</taxon>
        <taxon>Dikarya</taxon>
        <taxon>Ascomycota</taxon>
        <taxon>Pezizomycotina</taxon>
        <taxon>Sordariomycetes</taxon>
        <taxon>Hypocreomycetidae</taxon>
        <taxon>Hypocreales</taxon>
        <taxon>Nectriaceae</taxon>
        <taxon>Fusarium</taxon>
        <taxon>Fusarium incarnatum-equiseti species complex</taxon>
    </lineage>
</organism>
<dbReference type="InterPro" id="IPR053137">
    <property type="entry name" value="NLR-like"/>
</dbReference>
<evidence type="ECO:0000313" key="3">
    <source>
        <dbReference type="Proteomes" id="UP001152024"/>
    </source>
</evidence>
<dbReference type="Gene3D" id="3.40.50.1580">
    <property type="entry name" value="Nucleoside phosphorylase domain"/>
    <property type="match status" value="1"/>
</dbReference>
<dbReference type="Proteomes" id="UP001152024">
    <property type="component" value="Unassembled WGS sequence"/>
</dbReference>
<dbReference type="InterPro" id="IPR000845">
    <property type="entry name" value="Nucleoside_phosphorylase_d"/>
</dbReference>
<dbReference type="SUPFAM" id="SSF53167">
    <property type="entry name" value="Purine and uridine phosphorylases"/>
    <property type="match status" value="1"/>
</dbReference>
<proteinExistence type="predicted"/>
<dbReference type="PANTHER" id="PTHR46082">
    <property type="entry name" value="ATP/GTP-BINDING PROTEIN-RELATED"/>
    <property type="match status" value="1"/>
</dbReference>
<protein>
    <recommendedName>
        <fullName evidence="1">Nucleoside phosphorylase domain-containing protein</fullName>
    </recommendedName>
</protein>
<dbReference type="EMBL" id="JAOQBH010000026">
    <property type="protein sequence ID" value="KAJ4116142.1"/>
    <property type="molecule type" value="Genomic_DNA"/>
</dbReference>
<dbReference type="Pfam" id="PF01048">
    <property type="entry name" value="PNP_UDP_1"/>
    <property type="match status" value="1"/>
</dbReference>